<proteinExistence type="predicted"/>
<reference evidence="1" key="1">
    <citation type="submission" date="2020-03" db="EMBL/GenBank/DDBJ databases">
        <title>The deep terrestrial virosphere.</title>
        <authorList>
            <person name="Holmfeldt K."/>
            <person name="Nilsson E."/>
            <person name="Simone D."/>
            <person name="Lopez-Fernandez M."/>
            <person name="Wu X."/>
            <person name="de Brujin I."/>
            <person name="Lundin D."/>
            <person name="Andersson A."/>
            <person name="Bertilsson S."/>
            <person name="Dopson M."/>
        </authorList>
    </citation>
    <scope>NUCLEOTIDE SEQUENCE</scope>
    <source>
        <strain evidence="1">MM415B03765</strain>
    </source>
</reference>
<evidence type="ECO:0000313" key="1">
    <source>
        <dbReference type="EMBL" id="QJA94755.1"/>
    </source>
</evidence>
<name>A0A6M3LPZ3_9ZZZZ</name>
<organism evidence="1">
    <name type="scientific">viral metagenome</name>
    <dbReference type="NCBI Taxonomy" id="1070528"/>
    <lineage>
        <taxon>unclassified sequences</taxon>
        <taxon>metagenomes</taxon>
        <taxon>organismal metagenomes</taxon>
    </lineage>
</organism>
<dbReference type="EMBL" id="MT143258">
    <property type="protein sequence ID" value="QJA94755.1"/>
    <property type="molecule type" value="Genomic_DNA"/>
</dbReference>
<protein>
    <submittedName>
        <fullName evidence="1">Uncharacterized protein</fullName>
    </submittedName>
</protein>
<gene>
    <name evidence="1" type="ORF">MM415B03765_0009</name>
</gene>
<accession>A0A6M3LPZ3</accession>
<sequence length="63" mass="7457">MPKVCLLIINKEKNACHACPLRDCILSKRGYMSQAERVLLEIELDKIKDKVWSERRNQWETVL</sequence>
<dbReference type="AlphaFoldDB" id="A0A6M3LPZ3"/>